<comment type="caution">
    <text evidence="2">The sequence shown here is derived from an EMBL/GenBank/DDBJ whole genome shotgun (WGS) entry which is preliminary data.</text>
</comment>
<dbReference type="InterPro" id="IPR044822">
    <property type="entry name" value="Myb_DNA-bind_4"/>
</dbReference>
<evidence type="ECO:0000259" key="1">
    <source>
        <dbReference type="Pfam" id="PF13837"/>
    </source>
</evidence>
<keyword evidence="3" id="KW-1185">Reference proteome</keyword>
<dbReference type="Proteomes" id="UP001445076">
    <property type="component" value="Unassembled WGS sequence"/>
</dbReference>
<feature type="domain" description="Myb/SANT-like DNA-binding" evidence="1">
    <location>
        <begin position="80"/>
        <end position="169"/>
    </location>
</feature>
<dbReference type="Gene3D" id="1.10.10.60">
    <property type="entry name" value="Homeodomain-like"/>
    <property type="match status" value="1"/>
</dbReference>
<name>A0AAW0VTH1_CHEQU</name>
<dbReference type="Pfam" id="PF13837">
    <property type="entry name" value="Myb_DNA-bind_4"/>
    <property type="match status" value="1"/>
</dbReference>
<sequence length="205" mass="23879">TTTLLHISRLQRFIKAKMEDDNKNGEVEIFQTFELSDGARTVTILASREEEERINKDQEYATQRFLSAVGEYNIVEGEDDFNHNATLLLIECIRDRYDQFCSSRQERNLVYMEIQEELRYYSYTFSIEKIRSKWNSLVTTYKRIKDRHKIGGIGLGRRIWDYFQPLDDLLGPTYISPVSSGLSTPTIRLQTPKVSNHSPSVPTVI</sequence>
<feature type="non-terminal residue" evidence="2">
    <location>
        <position position="1"/>
    </location>
</feature>
<organism evidence="2 3">
    <name type="scientific">Cherax quadricarinatus</name>
    <name type="common">Australian red claw crayfish</name>
    <dbReference type="NCBI Taxonomy" id="27406"/>
    <lineage>
        <taxon>Eukaryota</taxon>
        <taxon>Metazoa</taxon>
        <taxon>Ecdysozoa</taxon>
        <taxon>Arthropoda</taxon>
        <taxon>Crustacea</taxon>
        <taxon>Multicrustacea</taxon>
        <taxon>Malacostraca</taxon>
        <taxon>Eumalacostraca</taxon>
        <taxon>Eucarida</taxon>
        <taxon>Decapoda</taxon>
        <taxon>Pleocyemata</taxon>
        <taxon>Astacidea</taxon>
        <taxon>Parastacoidea</taxon>
        <taxon>Parastacidae</taxon>
        <taxon>Cherax</taxon>
    </lineage>
</organism>
<accession>A0AAW0VTH1</accession>
<feature type="non-terminal residue" evidence="2">
    <location>
        <position position="205"/>
    </location>
</feature>
<dbReference type="EMBL" id="JARKIK010000746">
    <property type="protein sequence ID" value="KAK8720184.1"/>
    <property type="molecule type" value="Genomic_DNA"/>
</dbReference>
<evidence type="ECO:0000313" key="2">
    <source>
        <dbReference type="EMBL" id="KAK8720184.1"/>
    </source>
</evidence>
<dbReference type="AlphaFoldDB" id="A0AAW0VTH1"/>
<proteinExistence type="predicted"/>
<gene>
    <name evidence="2" type="ORF">OTU49_013528</name>
</gene>
<reference evidence="2 3" key="1">
    <citation type="journal article" date="2024" name="BMC Genomics">
        <title>Genome assembly of redclaw crayfish (Cherax quadricarinatus) provides insights into its immune adaptation and hypoxia tolerance.</title>
        <authorList>
            <person name="Liu Z."/>
            <person name="Zheng J."/>
            <person name="Li H."/>
            <person name="Fang K."/>
            <person name="Wang S."/>
            <person name="He J."/>
            <person name="Zhou D."/>
            <person name="Weng S."/>
            <person name="Chi M."/>
            <person name="Gu Z."/>
            <person name="He J."/>
            <person name="Li F."/>
            <person name="Wang M."/>
        </authorList>
    </citation>
    <scope>NUCLEOTIDE SEQUENCE [LARGE SCALE GENOMIC DNA]</scope>
    <source>
        <strain evidence="2">ZL_2023a</strain>
    </source>
</reference>
<protein>
    <recommendedName>
        <fullName evidence="1">Myb/SANT-like DNA-binding domain-containing protein</fullName>
    </recommendedName>
</protein>
<evidence type="ECO:0000313" key="3">
    <source>
        <dbReference type="Proteomes" id="UP001445076"/>
    </source>
</evidence>